<dbReference type="EMBL" id="JAVIZN010000002">
    <property type="protein sequence ID" value="MDR6205439.1"/>
    <property type="molecule type" value="Genomic_DNA"/>
</dbReference>
<proteinExistence type="predicted"/>
<protein>
    <recommendedName>
        <fullName evidence="1">DUF5675 domain-containing protein</fullName>
    </recommendedName>
</protein>
<dbReference type="Proteomes" id="UP001245184">
    <property type="component" value="Unassembled WGS sequence"/>
</dbReference>
<organism evidence="2 3">
    <name type="scientific">Paraburkholderia graminis</name>
    <dbReference type="NCBI Taxonomy" id="60548"/>
    <lineage>
        <taxon>Bacteria</taxon>
        <taxon>Pseudomonadati</taxon>
        <taxon>Pseudomonadota</taxon>
        <taxon>Betaproteobacteria</taxon>
        <taxon>Burkholderiales</taxon>
        <taxon>Burkholderiaceae</taxon>
        <taxon>Paraburkholderia</taxon>
    </lineage>
</organism>
<name>A0ABD5CNC1_9BURK</name>
<dbReference type="AlphaFoldDB" id="A0ABD5CNC1"/>
<accession>A0ABD5CNC1</accession>
<evidence type="ECO:0000313" key="2">
    <source>
        <dbReference type="EMBL" id="MDR6205439.1"/>
    </source>
</evidence>
<evidence type="ECO:0000313" key="3">
    <source>
        <dbReference type="Proteomes" id="UP001245184"/>
    </source>
</evidence>
<comment type="caution">
    <text evidence="2">The sequence shown here is derived from an EMBL/GenBank/DDBJ whole genome shotgun (WGS) entry which is preliminary data.</text>
</comment>
<evidence type="ECO:0000259" key="1">
    <source>
        <dbReference type="Pfam" id="PF18925"/>
    </source>
</evidence>
<dbReference type="InterPro" id="IPR043732">
    <property type="entry name" value="DUF5675"/>
</dbReference>
<dbReference type="Pfam" id="PF18925">
    <property type="entry name" value="DUF5675"/>
    <property type="match status" value="1"/>
</dbReference>
<sequence length="159" mass="17158">MLGDIMQMLLQRSKQTSESVEGELSIDGEFQCFTLEPAFREVPNKPVGYWKVPGKTAIPTGTYAVEVSYSARDGYYSPILDNVPGFLGVRIHIGNFPQDTEGCILVGTQMGDNEVLNSKAAFAALMAKVQAAQQNHEPIQITVQPAPILAAQPVTSTSA</sequence>
<feature type="domain" description="DUF5675" evidence="1">
    <location>
        <begin position="10"/>
        <end position="130"/>
    </location>
</feature>
<gene>
    <name evidence="2" type="ORF">QF025_004159</name>
</gene>
<reference evidence="2 3" key="1">
    <citation type="submission" date="2023-08" db="EMBL/GenBank/DDBJ databases">
        <title>Genome sequencing of plant associated microbes to promote plant fitness in Sorghum bicolor and Oryza sativa.</title>
        <authorList>
            <person name="Coleman-Derr D."/>
        </authorList>
    </citation>
    <scope>NUCLEOTIDE SEQUENCE [LARGE SCALE GENOMIC DNA]</scope>
    <source>
        <strain evidence="2 3">SLBN-33</strain>
    </source>
</reference>
<dbReference type="RefSeq" id="WP_310033184.1">
    <property type="nucleotide sequence ID" value="NZ_JAVIZN010000002.1"/>
</dbReference>